<dbReference type="Proteomes" id="UP000013569">
    <property type="component" value="Unassembled WGS sequence"/>
</dbReference>
<dbReference type="PROSITE" id="PS51387">
    <property type="entry name" value="FAD_PCMH"/>
    <property type="match status" value="1"/>
</dbReference>
<dbReference type="InterPro" id="IPR011251">
    <property type="entry name" value="Luciferase-like_dom"/>
</dbReference>
<keyword evidence="5" id="KW-0560">Oxidoreductase</keyword>
<dbReference type="InterPro" id="IPR050416">
    <property type="entry name" value="FAD-linked_Oxidoreductase"/>
</dbReference>
<evidence type="ECO:0000313" key="8">
    <source>
        <dbReference type="Proteomes" id="UP000013569"/>
    </source>
</evidence>
<dbReference type="Gene3D" id="3.30.43.10">
    <property type="entry name" value="Uridine Diphospho-n-acetylenolpyruvylglucosamine Reductase, domain 2"/>
    <property type="match status" value="1"/>
</dbReference>
<dbReference type="InterPro" id="IPR016166">
    <property type="entry name" value="FAD-bd_PCMH"/>
</dbReference>
<feature type="domain" description="FAD-binding PCMH-type" evidence="6">
    <location>
        <begin position="325"/>
        <end position="498"/>
    </location>
</feature>
<comment type="similarity">
    <text evidence="2">Belongs to the oxygen-dependent FAD-linked oxidoreductase family.</text>
</comment>
<evidence type="ECO:0000259" key="6">
    <source>
        <dbReference type="PROSITE" id="PS51387"/>
    </source>
</evidence>
<dbReference type="GO" id="GO:0071949">
    <property type="term" value="F:FAD binding"/>
    <property type="evidence" value="ECO:0007669"/>
    <property type="project" value="InterPro"/>
</dbReference>
<dbReference type="PROSITE" id="PS00862">
    <property type="entry name" value="OX2_COVAL_FAD"/>
    <property type="match status" value="1"/>
</dbReference>
<evidence type="ECO:0000256" key="5">
    <source>
        <dbReference type="ARBA" id="ARBA00023002"/>
    </source>
</evidence>
<evidence type="ECO:0000256" key="3">
    <source>
        <dbReference type="ARBA" id="ARBA00022630"/>
    </source>
</evidence>
<dbReference type="InterPro" id="IPR016167">
    <property type="entry name" value="FAD-bd_PCMH_sub1"/>
</dbReference>
<dbReference type="OrthoDB" id="545125at2"/>
<evidence type="ECO:0000256" key="2">
    <source>
        <dbReference type="ARBA" id="ARBA00005466"/>
    </source>
</evidence>
<evidence type="ECO:0000313" key="7">
    <source>
        <dbReference type="EMBL" id="EON32974.1"/>
    </source>
</evidence>
<comment type="caution">
    <text evidence="7">The sequence shown here is derived from an EMBL/GenBank/DDBJ whole genome shotgun (WGS) entry which is preliminary data.</text>
</comment>
<dbReference type="Pfam" id="PF01565">
    <property type="entry name" value="FAD_binding_4"/>
    <property type="match status" value="1"/>
</dbReference>
<dbReference type="Gene3D" id="3.30.465.10">
    <property type="match status" value="1"/>
</dbReference>
<comment type="cofactor">
    <cofactor evidence="1">
        <name>FAD</name>
        <dbReference type="ChEBI" id="CHEBI:57692"/>
    </cofactor>
</comment>
<keyword evidence="4" id="KW-0274">FAD</keyword>
<dbReference type="SUPFAM" id="SSF56176">
    <property type="entry name" value="FAD-binding/transporter-associated domain-like"/>
    <property type="match status" value="1"/>
</dbReference>
<dbReference type="PATRIC" id="fig|1316928.3.peg.1985"/>
<dbReference type="Pfam" id="PF08031">
    <property type="entry name" value="BBE"/>
    <property type="match status" value="1"/>
</dbReference>
<sequence>MTNYGHAIRTGVEIVGAPNDPATSAELSALAEQIGYDVVVLPDQQEGGGHDATTLATWVSARTSTVGIVPRLQAADRPASIVARTTSSLQLLSGNRAAIAIETDSATGDVGSVEDAVAVIRSLHDTSGPSRVSHHGAHHRLAGAEPGPSLERGVPIWLAGSAAATAAVSGRVADGWMVDLGEVGVDDISELNDVLDAEAIGAGRDPREVRRAVVSTIDAAVDIDALVSLVVGSGVSLLVLRVDAAAGTDVVAPAMRTFAAISASVRARVEEMLPSNALSARPVRRKDALARRRAAIAYDEVPEDLAEGAVEPGDPAFARLRSTYLRGGSPGILLRPTTVSEVSSAVTFARKHQHLPLGIRSGGHGISGRSTNDGGLVIDVGGLDDITVLDPAERLVRIGPGARWRDVATALQTHGWALSSGDYGGVGVGGLATTGGIGFLNRKHGLTIDHLRAVEMVLADGTRVRASDSENTELFWAVRGAGANFGIAVAFEFEVDEVAEIGWAQLAFQVSDPADFLEMFGRVVLQTPRDTTPFLVLGQGMAQIMAMVDSSDPATIIDQLQPFADIAPLADQQVAIAPYASVMNMFPASAHNGRGEPVSRSAFTRYITPEFASASADLIRSGASHWYQIRTVGGAVSDVATDDTAYAHRDANFALTVMGSNAQRLDRWFDPVRRESDGLYLSFESDSSPDRINDAFPPATLERLRRLKTQIDPQNLFRDNFNITPAHHTMRSA</sequence>
<name>R7YB34_9ACTN</name>
<dbReference type="InterPro" id="IPR012951">
    <property type="entry name" value="BBE"/>
</dbReference>
<dbReference type="PANTHER" id="PTHR42973">
    <property type="entry name" value="BINDING OXIDOREDUCTASE, PUTATIVE (AFU_ORTHOLOGUE AFUA_1G17690)-RELATED"/>
    <property type="match status" value="1"/>
</dbReference>
<gene>
    <name evidence="7" type="ORF">GTC6_09929</name>
</gene>
<dbReference type="InterPro" id="IPR036661">
    <property type="entry name" value="Luciferase-like_sf"/>
</dbReference>
<organism evidence="7 8">
    <name type="scientific">Gordonia terrae C-6</name>
    <dbReference type="NCBI Taxonomy" id="1316928"/>
    <lineage>
        <taxon>Bacteria</taxon>
        <taxon>Bacillati</taxon>
        <taxon>Actinomycetota</taxon>
        <taxon>Actinomycetes</taxon>
        <taxon>Mycobacteriales</taxon>
        <taxon>Gordoniaceae</taxon>
        <taxon>Gordonia</taxon>
    </lineage>
</organism>
<evidence type="ECO:0000256" key="1">
    <source>
        <dbReference type="ARBA" id="ARBA00001974"/>
    </source>
</evidence>
<dbReference type="Gene3D" id="3.20.20.30">
    <property type="entry name" value="Luciferase-like domain"/>
    <property type="match status" value="1"/>
</dbReference>
<dbReference type="InterPro" id="IPR036318">
    <property type="entry name" value="FAD-bd_PCMH-like_sf"/>
</dbReference>
<dbReference type="PANTHER" id="PTHR42973:SF39">
    <property type="entry name" value="FAD-BINDING PCMH-TYPE DOMAIN-CONTAINING PROTEIN"/>
    <property type="match status" value="1"/>
</dbReference>
<dbReference type="InterPro" id="IPR016169">
    <property type="entry name" value="FAD-bd_PCMH_sub2"/>
</dbReference>
<proteinExistence type="inferred from homology"/>
<evidence type="ECO:0000256" key="4">
    <source>
        <dbReference type="ARBA" id="ARBA00022827"/>
    </source>
</evidence>
<dbReference type="Gene3D" id="3.40.462.20">
    <property type="match status" value="1"/>
</dbReference>
<dbReference type="GO" id="GO:0016705">
    <property type="term" value="F:oxidoreductase activity, acting on paired donors, with incorporation or reduction of molecular oxygen"/>
    <property type="evidence" value="ECO:0007669"/>
    <property type="project" value="InterPro"/>
</dbReference>
<dbReference type="SUPFAM" id="SSF51679">
    <property type="entry name" value="Bacterial luciferase-like"/>
    <property type="match status" value="1"/>
</dbReference>
<protein>
    <submittedName>
        <fullName evidence="7">FAD linked oxidase domain-containing protein</fullName>
    </submittedName>
</protein>
<dbReference type="InterPro" id="IPR006094">
    <property type="entry name" value="Oxid_FAD_bind_N"/>
</dbReference>
<reference evidence="7 8" key="1">
    <citation type="journal article" date="2013" name="Genome Announc.">
        <title>Draft Genome Sequence of a Benzothiophene-Desulfurizing Bacterium, Gordona terrae Strain C-6.</title>
        <authorList>
            <person name="Wang W."/>
            <person name="Ma T."/>
            <person name="Ren Y."/>
            <person name="Li G."/>
        </authorList>
    </citation>
    <scope>NUCLEOTIDE SEQUENCE [LARGE SCALE GENOMIC DNA]</scope>
    <source>
        <strain evidence="7 8">C-6</strain>
    </source>
</reference>
<keyword evidence="3" id="KW-0285">Flavoprotein</keyword>
<accession>R7YB34</accession>
<dbReference type="AlphaFoldDB" id="R7YB34"/>
<dbReference type="InterPro" id="IPR006093">
    <property type="entry name" value="Oxy_OxRdtase_FAD_BS"/>
</dbReference>
<dbReference type="EMBL" id="AQPW01000009">
    <property type="protein sequence ID" value="EON32974.1"/>
    <property type="molecule type" value="Genomic_DNA"/>
</dbReference>
<dbReference type="Pfam" id="PF00296">
    <property type="entry name" value="Bac_luciferase"/>
    <property type="match status" value="1"/>
</dbReference>